<evidence type="ECO:0000256" key="5">
    <source>
        <dbReference type="ARBA" id="ARBA00022737"/>
    </source>
</evidence>
<proteinExistence type="predicted"/>
<dbReference type="EnsemblMetazoa" id="AALFPA23_010641.R14941">
    <property type="protein sequence ID" value="AALFPA23_010641.P14941"/>
    <property type="gene ID" value="AALFPA23_010641"/>
</dbReference>
<feature type="region of interest" description="Disordered" evidence="10">
    <location>
        <begin position="1388"/>
        <end position="1447"/>
    </location>
</feature>
<feature type="compositionally biased region" description="Polar residues" evidence="10">
    <location>
        <begin position="2030"/>
        <end position="2040"/>
    </location>
</feature>
<evidence type="ECO:0000256" key="2">
    <source>
        <dbReference type="ARBA" id="ARBA00015710"/>
    </source>
</evidence>
<feature type="compositionally biased region" description="Low complexity" evidence="10">
    <location>
        <begin position="407"/>
        <end position="424"/>
    </location>
</feature>
<dbReference type="SMART" id="SM00310">
    <property type="entry name" value="PTBI"/>
    <property type="match status" value="1"/>
</dbReference>
<dbReference type="CDD" id="cd01257">
    <property type="entry name" value="PH_IRS"/>
    <property type="match status" value="1"/>
</dbReference>
<keyword evidence="14" id="KW-1185">Reference proteome</keyword>
<dbReference type="PANTHER" id="PTHR10614">
    <property type="entry name" value="INSULIN RECEPTOR SUBSTRATE"/>
    <property type="match status" value="1"/>
</dbReference>
<dbReference type="SUPFAM" id="SSF50729">
    <property type="entry name" value="PH domain-like"/>
    <property type="match status" value="2"/>
</dbReference>
<keyword evidence="3" id="KW-0597">Phosphoprotein</keyword>
<feature type="compositionally biased region" description="Polar residues" evidence="10">
    <location>
        <begin position="2059"/>
        <end position="2075"/>
    </location>
</feature>
<dbReference type="EnsemblMetazoa" id="AALFPA23_010641.R14942">
    <property type="protein sequence ID" value="AALFPA23_010641.P14942"/>
    <property type="gene ID" value="AALFPA23_010641"/>
</dbReference>
<dbReference type="PRINTS" id="PR00628">
    <property type="entry name" value="INSULINRSI"/>
</dbReference>
<feature type="region of interest" description="Disordered" evidence="10">
    <location>
        <begin position="1248"/>
        <end position="1306"/>
    </location>
</feature>
<feature type="compositionally biased region" description="Basic and acidic residues" evidence="10">
    <location>
        <begin position="1821"/>
        <end position="1832"/>
    </location>
</feature>
<feature type="region of interest" description="Disordered" evidence="10">
    <location>
        <begin position="1189"/>
        <end position="1210"/>
    </location>
</feature>
<dbReference type="RefSeq" id="XP_062707123.1">
    <property type="nucleotide sequence ID" value="XM_062851139.1"/>
</dbReference>
<keyword evidence="4" id="KW-0341">Growth regulation</keyword>
<feature type="compositionally biased region" description="Low complexity" evidence="10">
    <location>
        <begin position="1389"/>
        <end position="1398"/>
    </location>
</feature>
<dbReference type="EnsemblMetazoa" id="AALFPA23_010641.R14934">
    <property type="protein sequence ID" value="AALFPA23_010641.P14934"/>
    <property type="gene ID" value="AALFPA23_010641"/>
</dbReference>
<evidence type="ECO:0000256" key="6">
    <source>
        <dbReference type="ARBA" id="ARBA00022782"/>
    </source>
</evidence>
<dbReference type="PANTHER" id="PTHR10614:SF13">
    <property type="entry name" value="INSULIN RECEPTOR SUBSTRATE 1"/>
    <property type="match status" value="1"/>
</dbReference>
<feature type="compositionally biased region" description="Low complexity" evidence="10">
    <location>
        <begin position="1061"/>
        <end position="1070"/>
    </location>
</feature>
<protein>
    <recommendedName>
        <fullName evidence="2">Insulin receptor substrate 1</fullName>
    </recommendedName>
    <alternativeName>
        <fullName evidence="8">Protein chico</fullName>
    </alternativeName>
</protein>
<feature type="compositionally biased region" description="Polar residues" evidence="10">
    <location>
        <begin position="1858"/>
        <end position="1867"/>
    </location>
</feature>
<comment type="subunit">
    <text evidence="1">Bindings to phosphatidylinositol 3-kinase and SHP2.</text>
</comment>
<evidence type="ECO:0000313" key="13">
    <source>
        <dbReference type="EnsemblMetazoa" id="AALFPA23_010641.P14932"/>
    </source>
</evidence>
<feature type="region of interest" description="Disordered" evidence="10">
    <location>
        <begin position="478"/>
        <end position="535"/>
    </location>
</feature>
<evidence type="ECO:0000313" key="14">
    <source>
        <dbReference type="Proteomes" id="UP000069940"/>
    </source>
</evidence>
<feature type="compositionally biased region" description="Low complexity" evidence="10">
    <location>
        <begin position="1935"/>
        <end position="1948"/>
    </location>
</feature>
<feature type="compositionally biased region" description="Low complexity" evidence="10">
    <location>
        <begin position="2159"/>
        <end position="2174"/>
    </location>
</feature>
<evidence type="ECO:0000256" key="8">
    <source>
        <dbReference type="ARBA" id="ARBA00033282"/>
    </source>
</evidence>
<feature type="compositionally biased region" description="Low complexity" evidence="10">
    <location>
        <begin position="2047"/>
        <end position="2058"/>
    </location>
</feature>
<dbReference type="GeneID" id="109411294"/>
<reference evidence="14" key="1">
    <citation type="journal article" date="2015" name="Proc. Natl. Acad. Sci. U.S.A.">
        <title>Genome sequence of the Asian Tiger mosquito, Aedes albopictus, reveals insights into its biology, genetics, and evolution.</title>
        <authorList>
            <person name="Chen X.G."/>
            <person name="Jiang X."/>
            <person name="Gu J."/>
            <person name="Xu M."/>
            <person name="Wu Y."/>
            <person name="Deng Y."/>
            <person name="Zhang C."/>
            <person name="Bonizzoni M."/>
            <person name="Dermauw W."/>
            <person name="Vontas J."/>
            <person name="Armbruster P."/>
            <person name="Huang X."/>
            <person name="Yang Y."/>
            <person name="Zhang H."/>
            <person name="He W."/>
            <person name="Peng H."/>
            <person name="Liu Y."/>
            <person name="Wu K."/>
            <person name="Chen J."/>
            <person name="Lirakis M."/>
            <person name="Topalis P."/>
            <person name="Van Leeuwen T."/>
            <person name="Hall A.B."/>
            <person name="Jiang X."/>
            <person name="Thorpe C."/>
            <person name="Mueller R.L."/>
            <person name="Sun C."/>
            <person name="Waterhouse R.M."/>
            <person name="Yan G."/>
            <person name="Tu Z.J."/>
            <person name="Fang X."/>
            <person name="James A.A."/>
        </authorList>
    </citation>
    <scope>NUCLEOTIDE SEQUENCE [LARGE SCALE GENOMIC DNA]</scope>
    <source>
        <strain evidence="14">Foshan</strain>
    </source>
</reference>
<organism evidence="13 14">
    <name type="scientific">Aedes albopictus</name>
    <name type="common">Asian tiger mosquito</name>
    <name type="synonym">Stegomyia albopicta</name>
    <dbReference type="NCBI Taxonomy" id="7160"/>
    <lineage>
        <taxon>Eukaryota</taxon>
        <taxon>Metazoa</taxon>
        <taxon>Ecdysozoa</taxon>
        <taxon>Arthropoda</taxon>
        <taxon>Hexapoda</taxon>
        <taxon>Insecta</taxon>
        <taxon>Pterygota</taxon>
        <taxon>Neoptera</taxon>
        <taxon>Endopterygota</taxon>
        <taxon>Diptera</taxon>
        <taxon>Nematocera</taxon>
        <taxon>Culicoidea</taxon>
        <taxon>Culicidae</taxon>
        <taxon>Culicinae</taxon>
        <taxon>Aedini</taxon>
        <taxon>Aedes</taxon>
        <taxon>Stegomyia</taxon>
    </lineage>
</organism>
<feature type="region of interest" description="Disordered" evidence="10">
    <location>
        <begin position="1790"/>
        <end position="1868"/>
    </location>
</feature>
<feature type="compositionally biased region" description="Polar residues" evidence="10">
    <location>
        <begin position="1043"/>
        <end position="1058"/>
    </location>
</feature>
<evidence type="ECO:0000256" key="7">
    <source>
        <dbReference type="ARBA" id="ARBA00022943"/>
    </source>
</evidence>
<dbReference type="Proteomes" id="UP000069940">
    <property type="component" value="Unassembled WGS sequence"/>
</dbReference>
<dbReference type="Pfam" id="PF00169">
    <property type="entry name" value="PH"/>
    <property type="match status" value="1"/>
</dbReference>
<feature type="domain" description="PH" evidence="11">
    <location>
        <begin position="130"/>
        <end position="236"/>
    </location>
</feature>
<feature type="compositionally biased region" description="Polar residues" evidence="10">
    <location>
        <begin position="1013"/>
        <end position="1031"/>
    </location>
</feature>
<evidence type="ECO:0000256" key="1">
    <source>
        <dbReference type="ARBA" id="ARBA00011440"/>
    </source>
</evidence>
<evidence type="ECO:0000256" key="10">
    <source>
        <dbReference type="SAM" id="MobiDB-lite"/>
    </source>
</evidence>
<feature type="region of interest" description="Disordered" evidence="10">
    <location>
        <begin position="1935"/>
        <end position="2181"/>
    </location>
</feature>
<feature type="compositionally biased region" description="Low complexity" evidence="10">
    <location>
        <begin position="1533"/>
        <end position="1551"/>
    </location>
</feature>
<dbReference type="EnsemblMetazoa" id="AALFPA23_010641.R14938">
    <property type="protein sequence ID" value="AALFPA23_010641.P14938"/>
    <property type="gene ID" value="AALFPA23_010641"/>
</dbReference>
<feature type="compositionally biased region" description="Low complexity" evidence="10">
    <location>
        <begin position="934"/>
        <end position="952"/>
    </location>
</feature>
<feature type="region of interest" description="Disordered" evidence="10">
    <location>
        <begin position="25"/>
        <end position="70"/>
    </location>
</feature>
<feature type="region of interest" description="Disordered" evidence="10">
    <location>
        <begin position="792"/>
        <end position="812"/>
    </location>
</feature>
<feature type="compositionally biased region" description="Polar residues" evidence="10">
    <location>
        <begin position="387"/>
        <end position="401"/>
    </location>
</feature>
<feature type="compositionally biased region" description="Low complexity" evidence="10">
    <location>
        <begin position="1266"/>
        <end position="1299"/>
    </location>
</feature>
<keyword evidence="6" id="KW-0221">Differentiation</keyword>
<dbReference type="RefSeq" id="XP_062707127.1">
    <property type="nucleotide sequence ID" value="XM_062851143.1"/>
</dbReference>
<keyword evidence="5" id="KW-0677">Repeat</keyword>
<dbReference type="PROSITE" id="PS51064">
    <property type="entry name" value="IRS_PTB"/>
    <property type="match status" value="1"/>
</dbReference>
<feature type="compositionally biased region" description="Low complexity" evidence="10">
    <location>
        <begin position="367"/>
        <end position="377"/>
    </location>
</feature>
<name>A0ABM1YN43_AEDAL</name>
<feature type="compositionally biased region" description="Polar residues" evidence="10">
    <location>
        <begin position="1077"/>
        <end position="1099"/>
    </location>
</feature>
<dbReference type="PROSITE" id="PS50003">
    <property type="entry name" value="PH_DOMAIN"/>
    <property type="match status" value="1"/>
</dbReference>
<dbReference type="Pfam" id="PF02174">
    <property type="entry name" value="IRS"/>
    <property type="match status" value="1"/>
</dbReference>
<dbReference type="InterPro" id="IPR011993">
    <property type="entry name" value="PH-like_dom_sf"/>
</dbReference>
<feature type="region of interest" description="Disordered" evidence="10">
    <location>
        <begin position="871"/>
        <end position="895"/>
    </location>
</feature>
<feature type="compositionally biased region" description="Polar residues" evidence="10">
    <location>
        <begin position="1955"/>
        <end position="1969"/>
    </location>
</feature>
<dbReference type="CDD" id="cd01204">
    <property type="entry name" value="PTB_IRS"/>
    <property type="match status" value="1"/>
</dbReference>
<accession>A0ABM1YN43</accession>
<dbReference type="SMART" id="SM00233">
    <property type="entry name" value="PH"/>
    <property type="match status" value="1"/>
</dbReference>
<feature type="compositionally biased region" description="Acidic residues" evidence="10">
    <location>
        <begin position="1798"/>
        <end position="1807"/>
    </location>
</feature>
<feature type="region of interest" description="Disordered" evidence="10">
    <location>
        <begin position="927"/>
        <end position="953"/>
    </location>
</feature>
<evidence type="ECO:0000256" key="9">
    <source>
        <dbReference type="ARBA" id="ARBA00046145"/>
    </source>
</evidence>
<feature type="compositionally biased region" description="Low complexity" evidence="10">
    <location>
        <begin position="792"/>
        <end position="808"/>
    </location>
</feature>
<dbReference type="RefSeq" id="XP_062707126.1">
    <property type="nucleotide sequence ID" value="XM_062851142.1"/>
</dbReference>
<feature type="compositionally biased region" description="Low complexity" evidence="10">
    <location>
        <begin position="1842"/>
        <end position="1851"/>
    </location>
</feature>
<feature type="region of interest" description="Disordered" evidence="10">
    <location>
        <begin position="969"/>
        <end position="1109"/>
    </location>
</feature>
<feature type="domain" description="IRS-type PTB" evidence="12">
    <location>
        <begin position="249"/>
        <end position="361"/>
    </location>
</feature>
<dbReference type="EnsemblMetazoa" id="AALFPA23_010641.R14932">
    <property type="protein sequence ID" value="AALFPA23_010641.P14932"/>
    <property type="gene ID" value="AALFPA23_010641"/>
</dbReference>
<feature type="compositionally biased region" description="Low complexity" evidence="10">
    <location>
        <begin position="1191"/>
        <end position="1205"/>
    </location>
</feature>
<reference evidence="13" key="2">
    <citation type="submission" date="2025-05" db="UniProtKB">
        <authorList>
            <consortium name="EnsemblMetazoa"/>
        </authorList>
    </citation>
    <scope>IDENTIFICATION</scope>
    <source>
        <strain evidence="13">Foshan</strain>
    </source>
</reference>
<evidence type="ECO:0000256" key="3">
    <source>
        <dbReference type="ARBA" id="ARBA00022553"/>
    </source>
</evidence>
<evidence type="ECO:0000256" key="4">
    <source>
        <dbReference type="ARBA" id="ARBA00022604"/>
    </source>
</evidence>
<feature type="region of interest" description="Disordered" evidence="10">
    <location>
        <begin position="352"/>
        <end position="457"/>
    </location>
</feature>
<dbReference type="InterPro" id="IPR002404">
    <property type="entry name" value="IRS_PTB"/>
</dbReference>
<dbReference type="InterPro" id="IPR039011">
    <property type="entry name" value="IRS"/>
</dbReference>
<sequence>MSTLTSNANNNNNNNLIANNASSAQLSNVNNNNSPNTINNNNTNSPAGAPTATQNSHHHSHHHQYQSALASGVSRLFARSMSSASANGGAGGVGAAGSTSGGPSAVAAGGTGGGLGAAATPAIAIPAELNVMLHGYHKKLKTNKKKYFVVYGDTPDKSARLEYFDSEKKFKQSWLKSTSVQAKRSIVLRSCFNINKRHDIKKHVIALYTKDDCFCIVFDSEEELNRWLRTLLSLQRGEESEGEPPRPTFEHVWDVFVERKGLGDSCGILGTYRLCITDKTLSLVRIGPPTTNSGDARVEVVEFSLASIRRCGASQRYFYLEVGRSSKIGPGEIWMEAPDAIIAHNMHTTIMKPTKNREVDGLGPIPRNRSSSANAASKPTAMLGRRQTYTGQKPVNCSPSGEDQRSPHASHAQSSESSSSATSTNTVVMVPQNPANSSQNLKSTQNHHPNSDKPCTSISSVPAAVAVGSSGVVAGFPAAGSSQPSSNSCGHPAGVLTGSHPHPHHPSPTPSYSRSAIKKPKLAPPPEEEGSASSFRSYTSIAREPTAPGGTSSTATPPLMMMMMQHHTGPSPAGGANNVTSSTATSVVVGTNGSSGAIATTISTTSLASTSESPSPSDHVTSAVIFHQRALSLPSATPMLSHSPHNSTAAHMAKQKSSQSILGSSSNVSSNPSFNGPPSGAGGGFFGKNATGGIVVDRSIQPVHHRTRSLPLTEESAIRVSHNGTLLPPGPGPQAQHNQLSSIGNRKHQQSSSLSIASLKCTCPSSGAVPIIVVGNSISRTSHYNVCPLHGSHTGHASSPSSAAAGSTQQDYENMNKSCSYLPSMSPPDQQQHYYNNHSFEGTAADSNHSAIATTLSRSSMESIIEDQKYLPMDMKKPNNPSTAAGAGSQEDKEPAPNLQFISRLLRSSQIQTANNSKLAALKVATASGGNGGTSSSSSGSTSTSSNLHGSTAGTGNGTAIHVYCSSTAASGGGSLPKGAASPPGSLRRRSGRNSTKSRRSAAIARERCDSLPSRNRTTSETSTHQQQLIMNSGGMPPPRTIPSASFNRPQSMIVNRQSHSHSPPVHSSPLSPPSGACSTGSDGSSFSIDEPDSYNSSHTPDEGNGFPKVINHLSSGCSIPEENSEEYINNYGKVPLRPQHRSMDEFVSHLRHSYNSLSLPTSQAIRRGSPAPPANIVDNSSSSNYMEMCSPCGSSPGDPSGNSGYIPMSPSTDFPRGLYSSSAHSRTSSLAEDTVDAYVPMAAPGHNTEEYVDMDPSHNSSSNRTLAAATTASQAATTAGGNGNISSAASSCSITSGTPSTDMRFSGYHLDKVEARFTPSEDDEMERPLRTYSVGSRLEHNKRKLRVDMLSSEGSSNSRVRAFSVGSRAKVPRSDVYKGSGAPITAPLLSAGSSGSLQETSSNSGSITNCAPLASTNARGSNSSMNEGRTGKKSSSAPTLAAKPHGSFDPIMDDLMEIDYSAPQFHGEPTASSSTPQKTSGMEDYMEMTAGGGNKRNTGYVEMKPGHIPPVNTSSHENSDYLDMRPGTGYEPNPSTKSKSSPIKINSPKKFSGGGNNNNNYLEMSPRMMGTSSSSSSSMTNRKPTAPSEDYLNISPLMMTSAGGDSGNEEKMINEEEEDEEEVVAPSSAPDVYMEMTWSQPKTSLDSSKPVSDDYINMDYSRKDVSGSSSALDSRLSSMPIAIQSGSAGRTLQGDLMEPKIGGAPSNIPNYLPLNSSTTRHQGAAQIGFSPKQNSLRSRCDSRDSGIVTPSGSQVTIFPFSPGSPIKSFSLGVENPSAEERKCFVDATTGTLRISETDEDNSEESNEFLADQPQSSQPKDAAESSKLEDLSHNYAELSIGQQQQQQQTQQKTEKSHPSSFSSTKKANLSLILTTSTNTRTTPTITAMKSAVEYPDYVNCTPVTTPVVTKPTTPMAVDDQAGDYAIMNPASLRKLSSTSQSELSSTESGLPPLTKKSNQIFKPITSSQDEAFLKKPSGASPKPAFNRQYSERRVPGPSGIDSSGYEMLQRTSRPNSVNSEKITNKCPPSAGSTRPSSANSDRLPIISATSSSASSTSTLCESKNQSPTASSVMIATTTTTTVTPGVRPDSVTSLTDPHIISRPPSVSSERELHYASLDLPPCTNPPPQSAPVAGTSAVPPNSTNRMEVDSDGATAANRPGGPDSLNSSPSPNSGCTSQQQTGSAFTYAQIDFVRSVAQAQAQQQSVTKSGQQQQ</sequence>
<keyword evidence="7" id="KW-0896">Oogenesis</keyword>
<dbReference type="RefSeq" id="XP_062707124.1">
    <property type="nucleotide sequence ID" value="XM_062851140.1"/>
</dbReference>
<feature type="compositionally biased region" description="Low complexity" evidence="10">
    <location>
        <begin position="25"/>
        <end position="53"/>
    </location>
</feature>
<dbReference type="RefSeq" id="XP_062707125.1">
    <property type="nucleotide sequence ID" value="XM_062851141.1"/>
</dbReference>
<feature type="region of interest" description="Disordered" evidence="10">
    <location>
        <begin position="1508"/>
        <end position="1628"/>
    </location>
</feature>
<feature type="compositionally biased region" description="Polar residues" evidence="10">
    <location>
        <begin position="1399"/>
        <end position="1439"/>
    </location>
</feature>
<feature type="compositionally biased region" description="Basic residues" evidence="10">
    <location>
        <begin position="987"/>
        <end position="1000"/>
    </location>
</feature>
<dbReference type="InterPro" id="IPR001849">
    <property type="entry name" value="PH_domain"/>
</dbReference>
<comment type="function">
    <text evidence="9">Activates phosphatidylinositol 3-kinase when bound to the regulatory p85 subunit. May mediate the control of various cellular processes by insulin-like peptides. When phosphorylated by the insulin receptor binds specifically to various cellular proteins containing SH2 domains. Involved in control of cell proliferation, cell size, and body and organ growth throughout development. Also has a role in a signaling pathway controlling the physiological response required to endure periods of low nutrient conditions. Insulin/insulin-like growth factor (IGF) signaling pathway has a role in regulating aging and is necessary in the ovary for vitellogenic maturation.</text>
</comment>
<feature type="compositionally biased region" description="Polar residues" evidence="10">
    <location>
        <begin position="2009"/>
        <end position="2021"/>
    </location>
</feature>
<feature type="region of interest" description="Disordered" evidence="10">
    <location>
        <begin position="654"/>
        <end position="682"/>
    </location>
</feature>
<dbReference type="SMART" id="SM01244">
    <property type="entry name" value="IRS"/>
    <property type="match status" value="1"/>
</dbReference>
<dbReference type="Gene3D" id="2.30.29.30">
    <property type="entry name" value="Pleckstrin-homology domain (PH domain)/Phosphotyrosine-binding domain (PTB)"/>
    <property type="match status" value="2"/>
</dbReference>
<evidence type="ECO:0000259" key="11">
    <source>
        <dbReference type="PROSITE" id="PS50003"/>
    </source>
</evidence>
<evidence type="ECO:0000259" key="12">
    <source>
        <dbReference type="PROSITE" id="PS51064"/>
    </source>
</evidence>
<feature type="compositionally biased region" description="Low complexity" evidence="10">
    <location>
        <begin position="657"/>
        <end position="678"/>
    </location>
</feature>
<feature type="compositionally biased region" description="Polar residues" evidence="10">
    <location>
        <begin position="433"/>
        <end position="457"/>
    </location>
</feature>